<comment type="caution">
    <text evidence="5">The sequence shown here is derived from an EMBL/GenBank/DDBJ whole genome shotgun (WGS) entry which is preliminary data.</text>
</comment>
<name>A0ABP7G5D8_9ACTN</name>
<keyword evidence="2" id="KW-0680">Restriction system</keyword>
<evidence type="ECO:0000256" key="1">
    <source>
        <dbReference type="ARBA" id="ARBA00010923"/>
    </source>
</evidence>
<sequence>MNKQTLESFCQIIVDCKNRTPPEAPPGEGTAFAVGTPHIVDGRIDLSTARPVTEETFSTWTSRAIPQPGDIILTREAPVGRVAMIKEGMRICLGQRTMLIRTDKNKIDNRFFEFLLKSKKIQQSLYAKASGSTTPHLRVTQVRELEIPNLPSTSRQKNISDTLGALDDKIAVNEQIVDTSLNLAEQIYLKHSYTPEFKAITLESAAKWLSGGTPKTNEQDFWDGDIPWISAKSLKSPFISNSDRNITELGAQSGSRVVDKGTVIFVVRGSSLKNEFRIGVTQRSVAFGQDCKALVANENIDPHTLFHAIRSRRSEILDMVDETAIGAGRLSTDLISKFEIRVPNSPENEISIKLRLLDEKAARVQSESRTLAELRDTLLPQLMSGKLRVKDAESIVEDAT</sequence>
<reference evidence="6" key="1">
    <citation type="journal article" date="2019" name="Int. J. Syst. Evol. Microbiol.">
        <title>The Global Catalogue of Microorganisms (GCM) 10K type strain sequencing project: providing services to taxonomists for standard genome sequencing and annotation.</title>
        <authorList>
            <consortium name="The Broad Institute Genomics Platform"/>
            <consortium name="The Broad Institute Genome Sequencing Center for Infectious Disease"/>
            <person name="Wu L."/>
            <person name="Ma J."/>
        </authorList>
    </citation>
    <scope>NUCLEOTIDE SEQUENCE [LARGE SCALE GENOMIC DNA]</scope>
    <source>
        <strain evidence="6">JCM 17137</strain>
    </source>
</reference>
<dbReference type="Gene3D" id="3.90.220.20">
    <property type="entry name" value="DNA methylase specificity domains"/>
    <property type="match status" value="2"/>
</dbReference>
<accession>A0ABP7G5D8</accession>
<dbReference type="CDD" id="cd17249">
    <property type="entry name" value="RMtype1_S_EcoR124I-TRD2-CR2_like"/>
    <property type="match status" value="1"/>
</dbReference>
<organism evidence="5 6">
    <name type="scientific">Salinactinospora qingdaonensis</name>
    <dbReference type="NCBI Taxonomy" id="702744"/>
    <lineage>
        <taxon>Bacteria</taxon>
        <taxon>Bacillati</taxon>
        <taxon>Actinomycetota</taxon>
        <taxon>Actinomycetes</taxon>
        <taxon>Streptosporangiales</taxon>
        <taxon>Nocardiopsidaceae</taxon>
        <taxon>Salinactinospora</taxon>
    </lineage>
</organism>
<comment type="similarity">
    <text evidence="1">Belongs to the type-I restriction system S methylase family.</text>
</comment>
<dbReference type="SUPFAM" id="SSF116734">
    <property type="entry name" value="DNA methylase specificity domain"/>
    <property type="match status" value="2"/>
</dbReference>
<dbReference type="InterPro" id="IPR052021">
    <property type="entry name" value="Type-I_RS_S_subunit"/>
</dbReference>
<protein>
    <recommendedName>
        <fullName evidence="4">Type I restriction modification DNA specificity domain-containing protein</fullName>
    </recommendedName>
</protein>
<gene>
    <name evidence="5" type="ORF">GCM10022402_38930</name>
</gene>
<evidence type="ECO:0000259" key="4">
    <source>
        <dbReference type="Pfam" id="PF01420"/>
    </source>
</evidence>
<proteinExistence type="inferred from homology"/>
<dbReference type="PANTHER" id="PTHR30408">
    <property type="entry name" value="TYPE-1 RESTRICTION ENZYME ECOKI SPECIFICITY PROTEIN"/>
    <property type="match status" value="1"/>
</dbReference>
<dbReference type="Pfam" id="PF01420">
    <property type="entry name" value="Methylase_S"/>
    <property type="match status" value="2"/>
</dbReference>
<dbReference type="InterPro" id="IPR044946">
    <property type="entry name" value="Restrct_endonuc_typeI_TRD_sf"/>
</dbReference>
<evidence type="ECO:0000256" key="3">
    <source>
        <dbReference type="ARBA" id="ARBA00023125"/>
    </source>
</evidence>
<dbReference type="PANTHER" id="PTHR30408:SF12">
    <property type="entry name" value="TYPE I RESTRICTION ENZYME MJAVIII SPECIFICITY SUBUNIT"/>
    <property type="match status" value="1"/>
</dbReference>
<evidence type="ECO:0000313" key="5">
    <source>
        <dbReference type="EMBL" id="GAA3756738.1"/>
    </source>
</evidence>
<evidence type="ECO:0000256" key="2">
    <source>
        <dbReference type="ARBA" id="ARBA00022747"/>
    </source>
</evidence>
<dbReference type="RefSeq" id="WP_344974358.1">
    <property type="nucleotide sequence ID" value="NZ_BAABDD010000023.1"/>
</dbReference>
<keyword evidence="6" id="KW-1185">Reference proteome</keyword>
<keyword evidence="3" id="KW-0238">DNA-binding</keyword>
<feature type="domain" description="Type I restriction modification DNA specificity" evidence="4">
    <location>
        <begin position="202"/>
        <end position="349"/>
    </location>
</feature>
<dbReference type="InterPro" id="IPR000055">
    <property type="entry name" value="Restrct_endonuc_typeI_TRD"/>
</dbReference>
<feature type="domain" description="Type I restriction modification DNA specificity" evidence="4">
    <location>
        <begin position="64"/>
        <end position="176"/>
    </location>
</feature>
<dbReference type="Proteomes" id="UP001500908">
    <property type="component" value="Unassembled WGS sequence"/>
</dbReference>
<dbReference type="EMBL" id="BAABDD010000023">
    <property type="protein sequence ID" value="GAA3756738.1"/>
    <property type="molecule type" value="Genomic_DNA"/>
</dbReference>
<evidence type="ECO:0000313" key="6">
    <source>
        <dbReference type="Proteomes" id="UP001500908"/>
    </source>
</evidence>